<organism evidence="3 4">
    <name type="scientific">Campylobacter ureolyticus</name>
    <dbReference type="NCBI Taxonomy" id="827"/>
    <lineage>
        <taxon>Bacteria</taxon>
        <taxon>Pseudomonadati</taxon>
        <taxon>Campylobacterota</taxon>
        <taxon>Epsilonproteobacteria</taxon>
        <taxon>Campylobacterales</taxon>
        <taxon>Campylobacteraceae</taxon>
        <taxon>Campylobacter</taxon>
    </lineage>
</organism>
<dbReference type="Proteomes" id="UP001075225">
    <property type="component" value="Unassembled WGS sequence"/>
</dbReference>
<accession>A0A9Q4PWU2</accession>
<dbReference type="InterPro" id="IPR003329">
    <property type="entry name" value="Cytidylyl_trans"/>
</dbReference>
<sequence length="223" mass="25033">MRKVAIILARGGSKGIKDKNLSKVGKFSLLARAILAAQKSEIFDDIIVSTDAFSLKNEALKFGAKVIDRPSDLASDKATSIMAMIHAIDCLNLKDGIAVLLQPTSPLRDSFHIKEAFNKFEKNKKGSLISVKKAVHHPYKSLIFKNGKFEPVNELKDLESPRQILPFAYEPNGAIYINFISDLLKFKRFFIEPIDIYEMDEKSSIDIDNPQDLEMANLFAKED</sequence>
<dbReference type="PANTHER" id="PTHR21485">
    <property type="entry name" value="HAD SUPERFAMILY MEMBERS CMAS AND KDSC"/>
    <property type="match status" value="1"/>
</dbReference>
<dbReference type="EMBL" id="JAPXGP010000003">
    <property type="protein sequence ID" value="MCZ6161771.1"/>
    <property type="molecule type" value="Genomic_DNA"/>
</dbReference>
<evidence type="ECO:0000256" key="1">
    <source>
        <dbReference type="ARBA" id="ARBA00010726"/>
    </source>
</evidence>
<evidence type="ECO:0000313" key="3">
    <source>
        <dbReference type="EMBL" id="MCZ6161771.1"/>
    </source>
</evidence>
<dbReference type="CDD" id="cd02513">
    <property type="entry name" value="CMP-NeuAc_Synthase"/>
    <property type="match status" value="1"/>
</dbReference>
<comment type="caution">
    <text evidence="3">The sequence shown here is derived from an EMBL/GenBank/DDBJ whole genome shotgun (WGS) entry which is preliminary data.</text>
</comment>
<dbReference type="RefSeq" id="WP_269480112.1">
    <property type="nucleotide sequence ID" value="NZ_JAPXGH010000001.1"/>
</dbReference>
<dbReference type="Gene3D" id="3.90.550.10">
    <property type="entry name" value="Spore Coat Polysaccharide Biosynthesis Protein SpsA, Chain A"/>
    <property type="match status" value="1"/>
</dbReference>
<protein>
    <submittedName>
        <fullName evidence="3">Acylneuraminate cytidylyltransferase</fullName>
    </submittedName>
</protein>
<dbReference type="EMBL" id="JAPXGO010000003">
    <property type="protein sequence ID" value="MCZ6159834.1"/>
    <property type="molecule type" value="Genomic_DNA"/>
</dbReference>
<keyword evidence="3" id="KW-0808">Transferase</keyword>
<evidence type="ECO:0000313" key="2">
    <source>
        <dbReference type="EMBL" id="MCZ6159834.1"/>
    </source>
</evidence>
<dbReference type="InterPro" id="IPR029044">
    <property type="entry name" value="Nucleotide-diphossugar_trans"/>
</dbReference>
<comment type="similarity">
    <text evidence="1">Belongs to the CMP-NeuNAc synthase family.</text>
</comment>
<dbReference type="AlphaFoldDB" id="A0A9Q4PWU2"/>
<dbReference type="PANTHER" id="PTHR21485:SF6">
    <property type="entry name" value="N-ACYLNEURAMINATE CYTIDYLYLTRANSFERASE-RELATED"/>
    <property type="match status" value="1"/>
</dbReference>
<dbReference type="InterPro" id="IPR050793">
    <property type="entry name" value="CMP-NeuNAc_synthase"/>
</dbReference>
<evidence type="ECO:0000313" key="4">
    <source>
        <dbReference type="Proteomes" id="UP001075461"/>
    </source>
</evidence>
<reference evidence="3" key="1">
    <citation type="submission" date="2022-12" db="EMBL/GenBank/DDBJ databases">
        <title>Species Delineation and Comparative Genomics within the Campylobacter ureolyticus Complex.</title>
        <authorList>
            <person name="Maki J."/>
            <person name="Howard M."/>
            <person name="Connelly S."/>
            <person name="Hardy D.J."/>
            <person name="Cameron A."/>
        </authorList>
    </citation>
    <scope>NUCLEOTIDE SEQUENCE</scope>
    <source>
        <strain evidence="3">URMC_786</strain>
        <strain evidence="2">URMC_787</strain>
    </source>
</reference>
<proteinExistence type="inferred from homology"/>
<name>A0A9Q4PWU2_9BACT</name>
<gene>
    <name evidence="2" type="ORF">O6B32_05000</name>
    <name evidence="3" type="ORF">O6B92_05405</name>
</gene>
<dbReference type="Proteomes" id="UP001075461">
    <property type="component" value="Unassembled WGS sequence"/>
</dbReference>
<dbReference type="SUPFAM" id="SSF53448">
    <property type="entry name" value="Nucleotide-diphospho-sugar transferases"/>
    <property type="match status" value="1"/>
</dbReference>
<dbReference type="Pfam" id="PF02348">
    <property type="entry name" value="CTP_transf_3"/>
    <property type="match status" value="1"/>
</dbReference>
<dbReference type="GO" id="GO:0008781">
    <property type="term" value="F:N-acylneuraminate cytidylyltransferase activity"/>
    <property type="evidence" value="ECO:0007669"/>
    <property type="project" value="TreeGrafter"/>
</dbReference>
<keyword evidence="3" id="KW-0548">Nucleotidyltransferase</keyword>